<sequence>MWTLLGLILSLLLAGCSTGITQWSDKPLTFVIDEEAGDRGGVAKIFVAQPSGKPEFYHDDQDLFVAYRTGGSDISLVYVYGITREYKRYDNASNCPVGSECFRNLFPSRRYTAAEITHGGENPNYVIAYGPQLYIEARITRPKKIELVAEFRDRSAMARVWHADYQKALQEGTALALDQFVNTHTSGYYFPVAKKQLFHKLFDVKVIASSDSAQRPITQKALLASMAGSCKDIVRTVRIAPKGELPKGLTQYFAMEMAYTLKRTYAPHQIAEDGDPLTETVSHRLNPGNNFTITQDVRYDCVLTSGRFHHAGLSLAGALMGVKPEDTGINTTLEKTSFSYDIKSIR</sequence>
<feature type="signal peptide" evidence="1">
    <location>
        <begin position="1"/>
        <end position="19"/>
    </location>
</feature>
<dbReference type="RefSeq" id="WP_376994912.1">
    <property type="nucleotide sequence ID" value="NZ_JBHSLC010000011.1"/>
</dbReference>
<protein>
    <recommendedName>
        <fullName evidence="4">Lipoprotein</fullName>
    </recommendedName>
</protein>
<organism evidence="2 3">
    <name type="scientific">Azospirillum himalayense</name>
    <dbReference type="NCBI Taxonomy" id="654847"/>
    <lineage>
        <taxon>Bacteria</taxon>
        <taxon>Pseudomonadati</taxon>
        <taxon>Pseudomonadota</taxon>
        <taxon>Alphaproteobacteria</taxon>
        <taxon>Rhodospirillales</taxon>
        <taxon>Azospirillaceae</taxon>
        <taxon>Azospirillum</taxon>
    </lineage>
</organism>
<keyword evidence="1" id="KW-0732">Signal</keyword>
<name>A0ABW0G2E8_9PROT</name>
<gene>
    <name evidence="2" type="ORF">ACFPMG_09550</name>
</gene>
<reference evidence="3" key="1">
    <citation type="journal article" date="2019" name="Int. J. Syst. Evol. Microbiol.">
        <title>The Global Catalogue of Microorganisms (GCM) 10K type strain sequencing project: providing services to taxonomists for standard genome sequencing and annotation.</title>
        <authorList>
            <consortium name="The Broad Institute Genomics Platform"/>
            <consortium name="The Broad Institute Genome Sequencing Center for Infectious Disease"/>
            <person name="Wu L."/>
            <person name="Ma J."/>
        </authorList>
    </citation>
    <scope>NUCLEOTIDE SEQUENCE [LARGE SCALE GENOMIC DNA]</scope>
    <source>
        <strain evidence="3">CCUG 58760</strain>
    </source>
</reference>
<feature type="chain" id="PRO_5045888908" description="Lipoprotein" evidence="1">
    <location>
        <begin position="20"/>
        <end position="346"/>
    </location>
</feature>
<accession>A0ABW0G2E8</accession>
<evidence type="ECO:0000313" key="3">
    <source>
        <dbReference type="Proteomes" id="UP001596166"/>
    </source>
</evidence>
<evidence type="ECO:0000313" key="2">
    <source>
        <dbReference type="EMBL" id="MFC5355252.1"/>
    </source>
</evidence>
<dbReference type="Proteomes" id="UP001596166">
    <property type="component" value="Unassembled WGS sequence"/>
</dbReference>
<dbReference type="EMBL" id="JBHSLC010000011">
    <property type="protein sequence ID" value="MFC5355252.1"/>
    <property type="molecule type" value="Genomic_DNA"/>
</dbReference>
<keyword evidence="3" id="KW-1185">Reference proteome</keyword>
<evidence type="ECO:0000256" key="1">
    <source>
        <dbReference type="SAM" id="SignalP"/>
    </source>
</evidence>
<proteinExistence type="predicted"/>
<evidence type="ECO:0008006" key="4">
    <source>
        <dbReference type="Google" id="ProtNLM"/>
    </source>
</evidence>
<comment type="caution">
    <text evidence="2">The sequence shown here is derived from an EMBL/GenBank/DDBJ whole genome shotgun (WGS) entry which is preliminary data.</text>
</comment>